<reference evidence="2 3" key="2">
    <citation type="submission" date="2017-02" db="EMBL/GenBank/DDBJ databases">
        <title>A genome survey and senescence transcriptome analysis in Lentinula edodes.</title>
        <authorList>
            <person name="Sakamoto Y."/>
            <person name="Nakade K."/>
            <person name="Sato S."/>
            <person name="Yoshida Y."/>
            <person name="Miyazaki K."/>
            <person name="Natsume S."/>
            <person name="Konno N."/>
        </authorList>
    </citation>
    <scope>NUCLEOTIDE SEQUENCE [LARGE SCALE GENOMIC DNA]</scope>
    <source>
        <strain evidence="2 3">NBRC 111202</strain>
    </source>
</reference>
<name>A0A1Q3DYU6_LENED</name>
<protein>
    <submittedName>
        <fullName evidence="2">Uncharacterized protein</fullName>
    </submittedName>
</protein>
<organism evidence="2 3">
    <name type="scientific">Lentinula edodes</name>
    <name type="common">Shiitake mushroom</name>
    <name type="synonym">Lentinus edodes</name>
    <dbReference type="NCBI Taxonomy" id="5353"/>
    <lineage>
        <taxon>Eukaryota</taxon>
        <taxon>Fungi</taxon>
        <taxon>Dikarya</taxon>
        <taxon>Basidiomycota</taxon>
        <taxon>Agaricomycotina</taxon>
        <taxon>Agaricomycetes</taxon>
        <taxon>Agaricomycetidae</taxon>
        <taxon>Agaricales</taxon>
        <taxon>Marasmiineae</taxon>
        <taxon>Omphalotaceae</taxon>
        <taxon>Lentinula</taxon>
    </lineage>
</organism>
<dbReference type="AlphaFoldDB" id="A0A1Q3DYU6"/>
<dbReference type="Proteomes" id="UP000188533">
    <property type="component" value="Unassembled WGS sequence"/>
</dbReference>
<feature type="region of interest" description="Disordered" evidence="1">
    <location>
        <begin position="1"/>
        <end position="42"/>
    </location>
</feature>
<evidence type="ECO:0000256" key="1">
    <source>
        <dbReference type="SAM" id="MobiDB-lite"/>
    </source>
</evidence>
<proteinExistence type="predicted"/>
<comment type="caution">
    <text evidence="2">The sequence shown here is derived from an EMBL/GenBank/DDBJ whole genome shotgun (WGS) entry which is preliminary data.</text>
</comment>
<dbReference type="EMBL" id="BDGU01000025">
    <property type="protein sequence ID" value="GAW00110.1"/>
    <property type="molecule type" value="Genomic_DNA"/>
</dbReference>
<accession>A0A1Q3DYU6</accession>
<evidence type="ECO:0000313" key="2">
    <source>
        <dbReference type="EMBL" id="GAW00110.1"/>
    </source>
</evidence>
<keyword evidence="3" id="KW-1185">Reference proteome</keyword>
<gene>
    <name evidence="2" type="ORF">LENED_001604</name>
</gene>
<evidence type="ECO:0000313" key="3">
    <source>
        <dbReference type="Proteomes" id="UP000188533"/>
    </source>
</evidence>
<sequence>MTTTSPAPATLAFSKASSHSSNSNFPPTLSPFFSPKGNKPDSSNFTKANICSLENIQVPFIVKFLCMKDRAAIALLKCVEFAAIKGEISKNTSMGPSFFSASAFEFFERKVCNQSVFTMM</sequence>
<reference evidence="2 3" key="1">
    <citation type="submission" date="2016-08" db="EMBL/GenBank/DDBJ databases">
        <authorList>
            <consortium name="Lentinula edodes genome sequencing consortium"/>
            <person name="Sakamoto Y."/>
            <person name="Nakade K."/>
            <person name="Sato S."/>
            <person name="Yoshida Y."/>
            <person name="Miyazaki K."/>
            <person name="Natsume S."/>
            <person name="Konno N."/>
        </authorList>
    </citation>
    <scope>NUCLEOTIDE SEQUENCE [LARGE SCALE GENOMIC DNA]</scope>
    <source>
        <strain evidence="2 3">NBRC 111202</strain>
    </source>
</reference>
<feature type="compositionally biased region" description="Low complexity" evidence="1">
    <location>
        <begin position="12"/>
        <end position="25"/>
    </location>
</feature>